<keyword evidence="1" id="KW-0812">Transmembrane</keyword>
<reference evidence="2" key="1">
    <citation type="submission" date="2017-12" db="EMBL/GenBank/DDBJ databases">
        <title>Sequencing the genomes of 1000 Actinobacteria strains.</title>
        <authorList>
            <person name="Klenk H.-P."/>
        </authorList>
    </citation>
    <scope>NUCLEOTIDE SEQUENCE [LARGE SCALE GENOMIC DNA]</scope>
    <source>
        <strain evidence="2">DSM 44228</strain>
    </source>
</reference>
<dbReference type="PANTHER" id="PTHR40765:SF2">
    <property type="entry name" value="ESX-2 SECRETION SYSTEM ATPASE ECCB2"/>
    <property type="match status" value="1"/>
</dbReference>
<evidence type="ECO:0000313" key="2">
    <source>
        <dbReference type="EMBL" id="PKW18080.1"/>
    </source>
</evidence>
<dbReference type="Gene3D" id="3.30.2390.20">
    <property type="entry name" value="Type VII secretion system EccB, repeat 1 domain"/>
    <property type="match status" value="1"/>
</dbReference>
<feature type="transmembrane region" description="Helical" evidence="1">
    <location>
        <begin position="39"/>
        <end position="61"/>
    </location>
</feature>
<comment type="caution">
    <text evidence="2">The sequence shown here is derived from an EMBL/GenBank/DDBJ whole genome shotgun (WGS) entry which is preliminary data.</text>
</comment>
<dbReference type="STRING" id="994479.GCA_000194155_01637"/>
<dbReference type="AlphaFoldDB" id="A0A2N3Y591"/>
<keyword evidence="3" id="KW-1185">Reference proteome</keyword>
<dbReference type="PANTHER" id="PTHR40765">
    <property type="entry name" value="ESX-2 SECRETION SYSTEM ATPASE ECCB2"/>
    <property type="match status" value="1"/>
</dbReference>
<dbReference type="InterPro" id="IPR044857">
    <property type="entry name" value="T7SS_EccB_R1"/>
</dbReference>
<dbReference type="GO" id="GO:0005576">
    <property type="term" value="C:extracellular region"/>
    <property type="evidence" value="ECO:0007669"/>
    <property type="project" value="TreeGrafter"/>
</dbReference>
<dbReference type="InterPro" id="IPR007795">
    <property type="entry name" value="T7SS_EccB"/>
</dbReference>
<proteinExistence type="predicted"/>
<dbReference type="Pfam" id="PF05108">
    <property type="entry name" value="T7SS_ESX1_EccB"/>
    <property type="match status" value="1"/>
</dbReference>
<protein>
    <submittedName>
        <fullName evidence="2">Type VII secretion protein EccB</fullName>
    </submittedName>
</protein>
<accession>A0A2N3Y591</accession>
<dbReference type="EMBL" id="PJNB01000001">
    <property type="protein sequence ID" value="PKW18080.1"/>
    <property type="molecule type" value="Genomic_DNA"/>
</dbReference>
<organism evidence="2 3">
    <name type="scientific">Saccharopolyspora spinosa</name>
    <dbReference type="NCBI Taxonomy" id="60894"/>
    <lineage>
        <taxon>Bacteria</taxon>
        <taxon>Bacillati</taxon>
        <taxon>Actinomycetota</taxon>
        <taxon>Actinomycetes</taxon>
        <taxon>Pseudonocardiales</taxon>
        <taxon>Pseudonocardiaceae</taxon>
        <taxon>Saccharopolyspora</taxon>
    </lineage>
</organism>
<keyword evidence="1" id="KW-1133">Transmembrane helix</keyword>
<dbReference type="NCBIfam" id="TIGR03919">
    <property type="entry name" value="T7SS_EccB"/>
    <property type="match status" value="1"/>
</dbReference>
<dbReference type="Proteomes" id="UP000233786">
    <property type="component" value="Unassembled WGS sequence"/>
</dbReference>
<sequence>MHSRSDQVQAHSFMTARLVSALVRAEPDMATPPLRRTPLGMVIGFALAVLIVAGFAVAALLSPGGATAWTQPGTLIVEKETGTRYVLADGVLRPVLNLTSARLLLGANMQVANTPQSSLANVPRGTPVGVVGAPDSLPDPTKPVDATWLVCAESAVDTTGSPRPVLSLGVGSAPDARPVPDDRAVLVSSADGTEYLAWRDRRMKLTGPWVSRALGYNDNSAIRVRDAWINALPAAPDLGAPQVSGQGESGPVLDGQQTMIGQVFVVNGVGMSERYFILTQHGLLPVTKTGAALALGNPATAAAYGGTQVAARKLSSAALASATVLPASEAMAAWPPTPPTLMDGRSPCVQAVTIGNNISQRLVSRPSVWNAEVVDGPGFVRNKLTADRIAMQPSSGMLVRTLPAPGVTGAGLYLIAEPGAKFPVANEGSAAALGYSGARAVGVPASLLDLLPTGPVLSGKGGG</sequence>
<dbReference type="RefSeq" id="WP_010693506.1">
    <property type="nucleotide sequence ID" value="NZ_CP061007.1"/>
</dbReference>
<evidence type="ECO:0000313" key="3">
    <source>
        <dbReference type="Proteomes" id="UP000233786"/>
    </source>
</evidence>
<name>A0A2N3Y591_SACSN</name>
<evidence type="ECO:0000256" key="1">
    <source>
        <dbReference type="SAM" id="Phobius"/>
    </source>
</evidence>
<gene>
    <name evidence="2" type="ORF">A8926_6136</name>
</gene>
<keyword evidence="1" id="KW-0472">Membrane</keyword>
<dbReference type="OrthoDB" id="3847604at2"/>